<feature type="compositionally biased region" description="Polar residues" evidence="1">
    <location>
        <begin position="259"/>
        <end position="275"/>
    </location>
</feature>
<dbReference type="Proteomes" id="UP001206595">
    <property type="component" value="Unassembled WGS sequence"/>
</dbReference>
<keyword evidence="4" id="KW-1185">Reference proteome</keyword>
<dbReference type="Pfam" id="PF21198">
    <property type="entry name" value="ASH2L-like_WH"/>
    <property type="match status" value="1"/>
</dbReference>
<proteinExistence type="predicted"/>
<dbReference type="InterPro" id="IPR053835">
    <property type="entry name" value="ASH2L-like_WH"/>
</dbReference>
<accession>A0AAD5HFF4</accession>
<evidence type="ECO:0000313" key="3">
    <source>
        <dbReference type="EMBL" id="KAI8582390.1"/>
    </source>
</evidence>
<dbReference type="RefSeq" id="XP_051447394.1">
    <property type="nucleotide sequence ID" value="XM_051586649.1"/>
</dbReference>
<organism evidence="3 4">
    <name type="scientific">Umbelopsis ramanniana AG</name>
    <dbReference type="NCBI Taxonomy" id="1314678"/>
    <lineage>
        <taxon>Eukaryota</taxon>
        <taxon>Fungi</taxon>
        <taxon>Fungi incertae sedis</taxon>
        <taxon>Mucoromycota</taxon>
        <taxon>Mucoromycotina</taxon>
        <taxon>Umbelopsidomycetes</taxon>
        <taxon>Umbelopsidales</taxon>
        <taxon>Umbelopsidaceae</taxon>
        <taxon>Umbelopsis</taxon>
    </lineage>
</organism>
<evidence type="ECO:0000256" key="1">
    <source>
        <dbReference type="SAM" id="MobiDB-lite"/>
    </source>
</evidence>
<dbReference type="Gene3D" id="3.90.980.20">
    <property type="match status" value="1"/>
</dbReference>
<gene>
    <name evidence="3" type="ORF">K450DRAFT_226962</name>
</gene>
<reference evidence="3" key="2">
    <citation type="journal article" date="2022" name="Proc. Natl. Acad. Sci. U.S.A.">
        <title>Diploid-dominant life cycles characterize the early evolution of Fungi.</title>
        <authorList>
            <person name="Amses K.R."/>
            <person name="Simmons D.R."/>
            <person name="Longcore J.E."/>
            <person name="Mondo S.J."/>
            <person name="Seto K."/>
            <person name="Jeronimo G.H."/>
            <person name="Bonds A.E."/>
            <person name="Quandt C.A."/>
            <person name="Davis W.J."/>
            <person name="Chang Y."/>
            <person name="Federici B.A."/>
            <person name="Kuo A."/>
            <person name="LaButti K."/>
            <person name="Pangilinan J."/>
            <person name="Andreopoulos W."/>
            <person name="Tritt A."/>
            <person name="Riley R."/>
            <person name="Hundley H."/>
            <person name="Johnson J."/>
            <person name="Lipzen A."/>
            <person name="Barry K."/>
            <person name="Lang B.F."/>
            <person name="Cuomo C.A."/>
            <person name="Buchler N.E."/>
            <person name="Grigoriev I.V."/>
            <person name="Spatafora J.W."/>
            <person name="Stajich J.E."/>
            <person name="James T.Y."/>
        </authorList>
    </citation>
    <scope>NUCLEOTIDE SEQUENCE</scope>
    <source>
        <strain evidence="3">AG</strain>
    </source>
</reference>
<evidence type="ECO:0000313" key="4">
    <source>
        <dbReference type="Proteomes" id="UP001206595"/>
    </source>
</evidence>
<name>A0AAD5HFF4_UMBRA</name>
<dbReference type="AlphaFoldDB" id="A0AAD5HFF4"/>
<dbReference type="SUPFAM" id="SSF57903">
    <property type="entry name" value="FYVE/PHD zinc finger"/>
    <property type="match status" value="1"/>
</dbReference>
<comment type="caution">
    <text evidence="3">The sequence shown here is derived from an EMBL/GenBank/DDBJ whole genome shotgun (WGS) entry which is preliminary data.</text>
</comment>
<protein>
    <recommendedName>
        <fullName evidence="2">Set1/Ash2 histone methyltransferase complex subunit ASH2-like winged-helix domain-containing protein</fullName>
    </recommendedName>
</protein>
<dbReference type="EMBL" id="MU620900">
    <property type="protein sequence ID" value="KAI8582390.1"/>
    <property type="molecule type" value="Genomic_DNA"/>
</dbReference>
<reference evidence="3" key="1">
    <citation type="submission" date="2021-06" db="EMBL/GenBank/DDBJ databases">
        <authorList>
            <consortium name="DOE Joint Genome Institute"/>
            <person name="Mondo S.J."/>
            <person name="Amses K.R."/>
            <person name="Simmons D.R."/>
            <person name="Longcore J.E."/>
            <person name="Seto K."/>
            <person name="Alves G.H."/>
            <person name="Bonds A.E."/>
            <person name="Quandt C.A."/>
            <person name="Davis W.J."/>
            <person name="Chang Y."/>
            <person name="Letcher P.M."/>
            <person name="Powell M.J."/>
            <person name="Kuo A."/>
            <person name="Labutti K."/>
            <person name="Pangilinan J."/>
            <person name="Andreopoulos W."/>
            <person name="Tritt A."/>
            <person name="Riley R."/>
            <person name="Hundley H."/>
            <person name="Johnson J."/>
            <person name="Lipzen A."/>
            <person name="Barry K."/>
            <person name="Berbee M.L."/>
            <person name="Buchler N.E."/>
            <person name="Grigoriev I.V."/>
            <person name="Spatafora J.W."/>
            <person name="Stajich J.E."/>
            <person name="James T.Y."/>
        </authorList>
    </citation>
    <scope>NUCLEOTIDE SEQUENCE</scope>
    <source>
        <strain evidence="3">AG</strain>
    </source>
</reference>
<feature type="region of interest" description="Disordered" evidence="1">
    <location>
        <begin position="147"/>
        <end position="275"/>
    </location>
</feature>
<dbReference type="GeneID" id="75911997"/>
<feature type="domain" description="Set1/Ash2 histone methyltransferase complex subunit ASH2-like winged-helix" evidence="2">
    <location>
        <begin position="74"/>
        <end position="125"/>
    </location>
</feature>
<dbReference type="InterPro" id="IPR011011">
    <property type="entry name" value="Znf_FYVE_PHD"/>
</dbReference>
<sequence length="275" mass="31468">MVQCQQCQQFFHRDCVKCFPKPLLFGDDFLEFTCSVCTQKDEKYVRQSMAWITVVQLVLYNLMRRQDPDTDFPKDRDHSYFRWKEDICSFIDDYWEYLNPGKQKSATWHNTIASVLSTNGSIFLSGIEKFQQPAWWTLVRYEPPPKIVPRGKGKAASTAKGKRKAEETPSKKRSYKKRTPSTVSEKISTDADADDFLPAKPVRKQKTVSKPGKNKDMQTQKKRKQSVKNTAISESSDLSSEDELSNVSDTESLEKAVPSPTTKSASVQPSEQEQV</sequence>
<evidence type="ECO:0000259" key="2">
    <source>
        <dbReference type="Pfam" id="PF21198"/>
    </source>
</evidence>